<dbReference type="InterPro" id="IPR014757">
    <property type="entry name" value="Tscrpt_reg_IclR_C"/>
</dbReference>
<dbReference type="InterPro" id="IPR036388">
    <property type="entry name" value="WH-like_DNA-bd_sf"/>
</dbReference>
<evidence type="ECO:0000313" key="7">
    <source>
        <dbReference type="Proteomes" id="UP000017170"/>
    </source>
</evidence>
<evidence type="ECO:0000256" key="1">
    <source>
        <dbReference type="ARBA" id="ARBA00023015"/>
    </source>
</evidence>
<dbReference type="RefSeq" id="WP_022629841.1">
    <property type="nucleotide sequence ID" value="NZ_ATAE01000065.1"/>
</dbReference>
<dbReference type="InterPro" id="IPR029016">
    <property type="entry name" value="GAF-like_dom_sf"/>
</dbReference>
<keyword evidence="7" id="KW-1185">Reference proteome</keyword>
<dbReference type="GO" id="GO:0045892">
    <property type="term" value="P:negative regulation of DNA-templated transcription"/>
    <property type="evidence" value="ECO:0007669"/>
    <property type="project" value="UniProtKB-ARBA"/>
</dbReference>
<dbReference type="SUPFAM" id="SSF46785">
    <property type="entry name" value="Winged helix' DNA-binding domain"/>
    <property type="match status" value="1"/>
</dbReference>
<evidence type="ECO:0000259" key="4">
    <source>
        <dbReference type="PROSITE" id="PS51077"/>
    </source>
</evidence>
<dbReference type="SMART" id="SM00346">
    <property type="entry name" value="HTH_ICLR"/>
    <property type="match status" value="1"/>
</dbReference>
<evidence type="ECO:0000259" key="5">
    <source>
        <dbReference type="PROSITE" id="PS51078"/>
    </source>
</evidence>
<feature type="domain" description="HTH iclR-type" evidence="4">
    <location>
        <begin position="9"/>
        <end position="71"/>
    </location>
</feature>
<gene>
    <name evidence="6" type="ORF">A33I_20685</name>
</gene>
<evidence type="ECO:0000256" key="2">
    <source>
        <dbReference type="ARBA" id="ARBA00023125"/>
    </source>
</evidence>
<dbReference type="GO" id="GO:0003700">
    <property type="term" value="F:DNA-binding transcription factor activity"/>
    <property type="evidence" value="ECO:0007669"/>
    <property type="project" value="TreeGrafter"/>
</dbReference>
<proteinExistence type="predicted"/>
<name>U6SHU3_9BACI</name>
<dbReference type="PATRIC" id="fig|1188261.3.peg.3855"/>
<protein>
    <recommendedName>
        <fullName evidence="8">Transcriptional regulator, IclR family</fullName>
    </recommendedName>
</protein>
<evidence type="ECO:0000313" key="6">
    <source>
        <dbReference type="EMBL" id="ERN51299.1"/>
    </source>
</evidence>
<dbReference type="Gene3D" id="3.30.450.40">
    <property type="match status" value="1"/>
</dbReference>
<dbReference type="Pfam" id="PF09339">
    <property type="entry name" value="HTH_IclR"/>
    <property type="match status" value="1"/>
</dbReference>
<dbReference type="SUPFAM" id="SSF55781">
    <property type="entry name" value="GAF domain-like"/>
    <property type="match status" value="1"/>
</dbReference>
<dbReference type="PANTHER" id="PTHR30136">
    <property type="entry name" value="HELIX-TURN-HELIX TRANSCRIPTIONAL REGULATOR, ICLR FAMILY"/>
    <property type="match status" value="1"/>
</dbReference>
<comment type="caution">
    <text evidence="6">The sequence shown here is derived from an EMBL/GenBank/DDBJ whole genome shotgun (WGS) entry which is preliminary data.</text>
</comment>
<evidence type="ECO:0008006" key="8">
    <source>
        <dbReference type="Google" id="ProtNLM"/>
    </source>
</evidence>
<dbReference type="PROSITE" id="PS51077">
    <property type="entry name" value="HTH_ICLR"/>
    <property type="match status" value="1"/>
</dbReference>
<dbReference type="PROSITE" id="PS51078">
    <property type="entry name" value="ICLR_ED"/>
    <property type="match status" value="1"/>
</dbReference>
<dbReference type="InterPro" id="IPR050707">
    <property type="entry name" value="HTH_MetabolicPath_Reg"/>
</dbReference>
<dbReference type="Proteomes" id="UP000017170">
    <property type="component" value="Unassembled WGS sequence"/>
</dbReference>
<dbReference type="GO" id="GO:0003677">
    <property type="term" value="F:DNA binding"/>
    <property type="evidence" value="ECO:0007669"/>
    <property type="project" value="UniProtKB-KW"/>
</dbReference>
<dbReference type="EMBL" id="ATAE01000065">
    <property type="protein sequence ID" value="ERN51299.1"/>
    <property type="molecule type" value="Genomic_DNA"/>
</dbReference>
<reference evidence="6 7" key="1">
    <citation type="journal article" date="2013" name="Genome Announc.">
        <title>Genome Sequence of the Extreme Obligate Alkaliphile Bacillus marmarensis Strain DSM 21297.</title>
        <authorList>
            <person name="Wernick D.G."/>
            <person name="Choi K.Y."/>
            <person name="Tat C.A."/>
            <person name="Lafontaine Rivera J.G."/>
            <person name="Liao J.C."/>
        </authorList>
    </citation>
    <scope>NUCLEOTIDE SEQUENCE [LARGE SCALE GENOMIC DNA]</scope>
    <source>
        <strain evidence="6 7">DSM 21297</strain>
    </source>
</reference>
<dbReference type="Gene3D" id="1.10.10.10">
    <property type="entry name" value="Winged helix-like DNA-binding domain superfamily/Winged helix DNA-binding domain"/>
    <property type="match status" value="1"/>
</dbReference>
<keyword evidence="1" id="KW-0805">Transcription regulation</keyword>
<dbReference type="InterPro" id="IPR036390">
    <property type="entry name" value="WH_DNA-bd_sf"/>
</dbReference>
<keyword evidence="2" id="KW-0238">DNA-binding</keyword>
<organism evidence="6 7">
    <name type="scientific">Alkalihalophilus marmarensis DSM 21297</name>
    <dbReference type="NCBI Taxonomy" id="1188261"/>
    <lineage>
        <taxon>Bacteria</taxon>
        <taxon>Bacillati</taxon>
        <taxon>Bacillota</taxon>
        <taxon>Bacilli</taxon>
        <taxon>Bacillales</taxon>
        <taxon>Bacillaceae</taxon>
        <taxon>Alkalihalophilus</taxon>
    </lineage>
</organism>
<evidence type="ECO:0000256" key="3">
    <source>
        <dbReference type="ARBA" id="ARBA00023163"/>
    </source>
</evidence>
<accession>U6SHU3</accession>
<dbReference type="PANTHER" id="PTHR30136:SF24">
    <property type="entry name" value="HTH-TYPE TRANSCRIPTIONAL REPRESSOR ALLR"/>
    <property type="match status" value="1"/>
</dbReference>
<keyword evidence="3" id="KW-0804">Transcription</keyword>
<dbReference type="AlphaFoldDB" id="U6SHU3"/>
<feature type="domain" description="IclR-ED" evidence="5">
    <location>
        <begin position="72"/>
        <end position="248"/>
    </location>
</feature>
<dbReference type="InterPro" id="IPR005471">
    <property type="entry name" value="Tscrpt_reg_IclR_N"/>
</dbReference>
<dbReference type="Pfam" id="PF01614">
    <property type="entry name" value="IclR_C"/>
    <property type="match status" value="1"/>
</dbReference>
<sequence length="254" mass="28663">MEKEQKRGLQTVHRAISLLNCFTLEETELSLTEISEKIKLPKSTTSRIVETLIDSDMLQRNEHNFKYKLGYNLFILGRVAEHSNDIIRVASPIMRKLRDQSGESVSLYKIVGDKRVCIERFMSNQAVSHNVLVGTKLELDIGSAGKAMLAFQDEHFIETIINNQLTKAKRDWLVSEINKVKKSYLASSFDERGAGVNAISSPIFSMSGNVSFALCLSGPSLRFSEESMEKWSKWVKEGAKEISKLVGCEMQSTY</sequence>